<gene>
    <name evidence="1" type="ORF">DFA_12354</name>
</gene>
<proteinExistence type="predicted"/>
<keyword evidence="2" id="KW-1185">Reference proteome</keyword>
<accession>F4QDF9</accession>
<dbReference type="RefSeq" id="XP_004366097.1">
    <property type="nucleotide sequence ID" value="XM_004366040.1"/>
</dbReference>
<reference evidence="2" key="1">
    <citation type="journal article" date="2011" name="Genome Res.">
        <title>Phylogeny-wide analysis of social amoeba genomes highlights ancient origins for complex intercellular communication.</title>
        <authorList>
            <person name="Heidel A.J."/>
            <person name="Lawal H.M."/>
            <person name="Felder M."/>
            <person name="Schilde C."/>
            <person name="Helps N.R."/>
            <person name="Tunggal B."/>
            <person name="Rivero F."/>
            <person name="John U."/>
            <person name="Schleicher M."/>
            <person name="Eichinger L."/>
            <person name="Platzer M."/>
            <person name="Noegel A.A."/>
            <person name="Schaap P."/>
            <person name="Gloeckner G."/>
        </authorList>
    </citation>
    <scope>NUCLEOTIDE SEQUENCE [LARGE SCALE GENOMIC DNA]</scope>
    <source>
        <strain evidence="2">SH3</strain>
    </source>
</reference>
<dbReference type="EMBL" id="GL883029">
    <property type="protein sequence ID" value="EGG14577.1"/>
    <property type="molecule type" value="Genomic_DNA"/>
</dbReference>
<dbReference type="GeneID" id="14865518"/>
<protein>
    <submittedName>
        <fullName evidence="1">Uncharacterized protein</fullName>
    </submittedName>
</protein>
<name>F4QDF9_CACFS</name>
<evidence type="ECO:0000313" key="1">
    <source>
        <dbReference type="EMBL" id="EGG14577.1"/>
    </source>
</evidence>
<dbReference type="KEGG" id="dfa:DFA_12354"/>
<dbReference type="AlphaFoldDB" id="F4QDF9"/>
<sequence length="72" mass="7959">MTGAKMSMWSCRCFKHLGSTKGTINDAFDIVGPPLRVPRVLPLRLDKLSKSFIFHLAEWSVLEESLVGLGGI</sequence>
<organism evidence="1 2">
    <name type="scientific">Cavenderia fasciculata</name>
    <name type="common">Slime mold</name>
    <name type="synonym">Dictyostelium fasciculatum</name>
    <dbReference type="NCBI Taxonomy" id="261658"/>
    <lineage>
        <taxon>Eukaryota</taxon>
        <taxon>Amoebozoa</taxon>
        <taxon>Evosea</taxon>
        <taxon>Eumycetozoa</taxon>
        <taxon>Dictyostelia</taxon>
        <taxon>Acytosteliales</taxon>
        <taxon>Cavenderiaceae</taxon>
        <taxon>Cavenderia</taxon>
    </lineage>
</organism>
<evidence type="ECO:0000313" key="2">
    <source>
        <dbReference type="Proteomes" id="UP000007797"/>
    </source>
</evidence>
<dbReference type="Proteomes" id="UP000007797">
    <property type="component" value="Unassembled WGS sequence"/>
</dbReference>